<dbReference type="RefSeq" id="WP_124088441.1">
    <property type="nucleotide sequence ID" value="NZ_UXAW01000113.1"/>
</dbReference>
<dbReference type="PROSITE" id="PS50931">
    <property type="entry name" value="HTH_LYSR"/>
    <property type="match status" value="1"/>
</dbReference>
<dbReference type="InterPro" id="IPR000847">
    <property type="entry name" value="LysR_HTH_N"/>
</dbReference>
<dbReference type="AlphaFoldDB" id="A0A3P5XQZ3"/>
<organism evidence="6 7">
    <name type="scientific">Pseudogemmobacter humi</name>
    <dbReference type="NCBI Taxonomy" id="2483812"/>
    <lineage>
        <taxon>Bacteria</taxon>
        <taxon>Pseudomonadati</taxon>
        <taxon>Pseudomonadota</taxon>
        <taxon>Alphaproteobacteria</taxon>
        <taxon>Rhodobacterales</taxon>
        <taxon>Paracoccaceae</taxon>
        <taxon>Pseudogemmobacter</taxon>
    </lineage>
</organism>
<dbReference type="SUPFAM" id="SSF53850">
    <property type="entry name" value="Periplasmic binding protein-like II"/>
    <property type="match status" value="1"/>
</dbReference>
<dbReference type="InterPro" id="IPR036390">
    <property type="entry name" value="WH_DNA-bd_sf"/>
</dbReference>
<evidence type="ECO:0000313" key="7">
    <source>
        <dbReference type="Proteomes" id="UP000277498"/>
    </source>
</evidence>
<evidence type="ECO:0000256" key="1">
    <source>
        <dbReference type="ARBA" id="ARBA00009437"/>
    </source>
</evidence>
<dbReference type="GO" id="GO:0043565">
    <property type="term" value="F:sequence-specific DNA binding"/>
    <property type="evidence" value="ECO:0007669"/>
    <property type="project" value="TreeGrafter"/>
</dbReference>
<keyword evidence="7" id="KW-1185">Reference proteome</keyword>
<dbReference type="Pfam" id="PF03466">
    <property type="entry name" value="LysR_substrate"/>
    <property type="match status" value="1"/>
</dbReference>
<protein>
    <submittedName>
        <fullName evidence="6">HTH-type transcriptional regulator DmlR</fullName>
    </submittedName>
</protein>
<evidence type="ECO:0000256" key="4">
    <source>
        <dbReference type="ARBA" id="ARBA00023163"/>
    </source>
</evidence>
<name>A0A3P5XQZ3_9RHOB</name>
<dbReference type="Gene3D" id="1.10.10.10">
    <property type="entry name" value="Winged helix-like DNA-binding domain superfamily/Winged helix DNA-binding domain"/>
    <property type="match status" value="1"/>
</dbReference>
<keyword evidence="2" id="KW-0805">Transcription regulation</keyword>
<dbReference type="Pfam" id="PF00126">
    <property type="entry name" value="HTH_1"/>
    <property type="match status" value="1"/>
</dbReference>
<sequence length="295" mass="32902">MDNWDEIRTAYQVARLGTVSGAAEVLGVHHATVIRHIDALEKRLGTRLFQRHARGYTPTEAGRDLLTVAQTTEEQFAQLSSRIKGHGETVQGEFIITSVAGLAGLLVPVLAEFQRLHPAVIVRLMTDMRIFRLDYGEAHVAIRAGAAPEEPDNVVQPLIRIRYGLYASKTYVEAHGKPASEHDFAGHRFVTAEQEGSRAAFFRWLRERVAPEQLVFRSTEPAAWDAALHQGSGIGFRPAWEAAAQPDLVEVLAPRPEWDSPLWIVTHVDLHRTRKVQAFVSLLKESAKSWPQCAI</sequence>
<dbReference type="PANTHER" id="PTHR30537">
    <property type="entry name" value="HTH-TYPE TRANSCRIPTIONAL REGULATOR"/>
    <property type="match status" value="1"/>
</dbReference>
<evidence type="ECO:0000256" key="3">
    <source>
        <dbReference type="ARBA" id="ARBA00023125"/>
    </source>
</evidence>
<gene>
    <name evidence="6" type="primary">dmlR_3</name>
    <name evidence="6" type="ORF">XINFAN_03757</name>
</gene>
<feature type="domain" description="HTH lysR-type" evidence="5">
    <location>
        <begin position="1"/>
        <end position="59"/>
    </location>
</feature>
<keyword evidence="3" id="KW-0238">DNA-binding</keyword>
<dbReference type="GO" id="GO:0003700">
    <property type="term" value="F:DNA-binding transcription factor activity"/>
    <property type="evidence" value="ECO:0007669"/>
    <property type="project" value="InterPro"/>
</dbReference>
<evidence type="ECO:0000259" key="5">
    <source>
        <dbReference type="PROSITE" id="PS50931"/>
    </source>
</evidence>
<dbReference type="GO" id="GO:0006351">
    <property type="term" value="P:DNA-templated transcription"/>
    <property type="evidence" value="ECO:0007669"/>
    <property type="project" value="TreeGrafter"/>
</dbReference>
<dbReference type="OrthoDB" id="9796526at2"/>
<dbReference type="InterPro" id="IPR058163">
    <property type="entry name" value="LysR-type_TF_proteobact-type"/>
</dbReference>
<comment type="similarity">
    <text evidence="1">Belongs to the LysR transcriptional regulatory family.</text>
</comment>
<evidence type="ECO:0000313" key="6">
    <source>
        <dbReference type="EMBL" id="VDC33310.1"/>
    </source>
</evidence>
<keyword evidence="4" id="KW-0804">Transcription</keyword>
<dbReference type="EMBL" id="UXAW01000113">
    <property type="protein sequence ID" value="VDC33310.1"/>
    <property type="molecule type" value="Genomic_DNA"/>
</dbReference>
<dbReference type="Proteomes" id="UP000277498">
    <property type="component" value="Unassembled WGS sequence"/>
</dbReference>
<evidence type="ECO:0000256" key="2">
    <source>
        <dbReference type="ARBA" id="ARBA00023015"/>
    </source>
</evidence>
<dbReference type="InterPro" id="IPR005119">
    <property type="entry name" value="LysR_subst-bd"/>
</dbReference>
<proteinExistence type="inferred from homology"/>
<dbReference type="InterPro" id="IPR036388">
    <property type="entry name" value="WH-like_DNA-bd_sf"/>
</dbReference>
<reference evidence="6 7" key="1">
    <citation type="submission" date="2018-11" db="EMBL/GenBank/DDBJ databases">
        <authorList>
            <person name="Criscuolo A."/>
        </authorList>
    </citation>
    <scope>NUCLEOTIDE SEQUENCE [LARGE SCALE GENOMIC DNA]</scope>
    <source>
        <strain evidence="6">ACIP111625</strain>
    </source>
</reference>
<dbReference type="SUPFAM" id="SSF46785">
    <property type="entry name" value="Winged helix' DNA-binding domain"/>
    <property type="match status" value="1"/>
</dbReference>
<dbReference type="Gene3D" id="3.40.190.290">
    <property type="match status" value="1"/>
</dbReference>
<dbReference type="PANTHER" id="PTHR30537:SF3">
    <property type="entry name" value="TRANSCRIPTIONAL REGULATORY PROTEIN"/>
    <property type="match status" value="1"/>
</dbReference>
<accession>A0A3P5XQZ3</accession>